<proteinExistence type="predicted"/>
<name>A0A8J3MRH0_9CHLR</name>
<organism evidence="3 4">
    <name type="scientific">Ktedonospora formicarum</name>
    <dbReference type="NCBI Taxonomy" id="2778364"/>
    <lineage>
        <taxon>Bacteria</taxon>
        <taxon>Bacillati</taxon>
        <taxon>Chloroflexota</taxon>
        <taxon>Ktedonobacteria</taxon>
        <taxon>Ktedonobacterales</taxon>
        <taxon>Ktedonobacteraceae</taxon>
        <taxon>Ktedonospora</taxon>
    </lineage>
</organism>
<evidence type="ECO:0000256" key="1">
    <source>
        <dbReference type="SAM" id="MobiDB-lite"/>
    </source>
</evidence>
<keyword evidence="2" id="KW-1133">Transmembrane helix</keyword>
<keyword evidence="2" id="KW-0812">Transmembrane</keyword>
<comment type="caution">
    <text evidence="3">The sequence shown here is derived from an EMBL/GenBank/DDBJ whole genome shotgun (WGS) entry which is preliminary data.</text>
</comment>
<dbReference type="RefSeq" id="WP_220193078.1">
    <property type="nucleotide sequence ID" value="NZ_BNJF01000001.1"/>
</dbReference>
<protein>
    <submittedName>
        <fullName evidence="3">Uncharacterized protein</fullName>
    </submittedName>
</protein>
<feature type="compositionally biased region" description="Basic and acidic residues" evidence="1">
    <location>
        <begin position="86"/>
        <end position="96"/>
    </location>
</feature>
<gene>
    <name evidence="3" type="ORF">KSX_17810</name>
</gene>
<evidence type="ECO:0000256" key="2">
    <source>
        <dbReference type="SAM" id="Phobius"/>
    </source>
</evidence>
<feature type="region of interest" description="Disordered" evidence="1">
    <location>
        <begin position="64"/>
        <end position="96"/>
    </location>
</feature>
<keyword evidence="2" id="KW-0472">Membrane</keyword>
<dbReference type="Proteomes" id="UP000612362">
    <property type="component" value="Unassembled WGS sequence"/>
</dbReference>
<feature type="transmembrane region" description="Helical" evidence="2">
    <location>
        <begin position="6"/>
        <end position="28"/>
    </location>
</feature>
<dbReference type="AlphaFoldDB" id="A0A8J3MRH0"/>
<sequence length="96" mass="10586">MYTGSNLLPLWLGLIILLFIVILGLILVGTYRARKARETHQVDTSSPNARINLKDKKIAERLGVPSASETGVDPRGEDIGGNFWEVPKKDAPKEES</sequence>
<reference evidence="3" key="1">
    <citation type="submission" date="2020-10" db="EMBL/GenBank/DDBJ databases">
        <title>Taxonomic study of unclassified bacteria belonging to the class Ktedonobacteria.</title>
        <authorList>
            <person name="Yabe S."/>
            <person name="Wang C.M."/>
            <person name="Zheng Y."/>
            <person name="Sakai Y."/>
            <person name="Cavaletti L."/>
            <person name="Monciardini P."/>
            <person name="Donadio S."/>
        </authorList>
    </citation>
    <scope>NUCLEOTIDE SEQUENCE</scope>
    <source>
        <strain evidence="3">SOSP1-1</strain>
    </source>
</reference>
<accession>A0A8J3MRH0</accession>
<evidence type="ECO:0000313" key="4">
    <source>
        <dbReference type="Proteomes" id="UP000612362"/>
    </source>
</evidence>
<dbReference type="EMBL" id="BNJF01000001">
    <property type="protein sequence ID" value="GHO43618.1"/>
    <property type="molecule type" value="Genomic_DNA"/>
</dbReference>
<keyword evidence="4" id="KW-1185">Reference proteome</keyword>
<evidence type="ECO:0000313" key="3">
    <source>
        <dbReference type="EMBL" id="GHO43618.1"/>
    </source>
</evidence>